<accession>A0A084QPP5</accession>
<keyword evidence="4" id="KW-1185">Reference proteome</keyword>
<dbReference type="HOGENOM" id="CLU_767633_0_0_1"/>
<dbReference type="STRING" id="1283841.A0A084QPP5"/>
<feature type="transmembrane region" description="Helical" evidence="2">
    <location>
        <begin position="229"/>
        <end position="253"/>
    </location>
</feature>
<protein>
    <submittedName>
        <fullName evidence="3">Uncharacterized protein</fullName>
    </submittedName>
</protein>
<feature type="compositionally biased region" description="Polar residues" evidence="1">
    <location>
        <begin position="1"/>
        <end position="28"/>
    </location>
</feature>
<feature type="region of interest" description="Disordered" evidence="1">
    <location>
        <begin position="1"/>
        <end position="64"/>
    </location>
</feature>
<keyword evidence="2" id="KW-0812">Transmembrane</keyword>
<keyword evidence="2" id="KW-1133">Transmembrane helix</keyword>
<sequence length="361" mass="40181">MAQQQDSNVSRPSSMAQQQTSNVDSTVDPNIHGFYAPQSPPMQPLRSQPPPPPPSQKGQYQAYSSHNPPASYGQFYQYQPVMQAPQPAYPQIYRPEVPYSKNWFFFKDGLQALGVVFCVIGLALSLSLLDSRYGYLTIVLNVPVFGFALVWGLTDLLVRLRRKFQRPSVHPGAHVAMSLIIWLGAAVAGGIGTTLAVVSDTYDGDTYCWSSSEQDYVECGDSFNGRRDIFTTAAIFACLLWLIHFVLFVAACIDTAKHNAAVRAQVMIVPQQPVWGPPQQVWQPMPQQYHHYQQPPQQPQQQQQQQQPQMRPQPQPQREQPPSAESVPLHPRSESIPPSPSPVHSSPRLSSTAPNETGVAR</sequence>
<feature type="transmembrane region" description="Helical" evidence="2">
    <location>
        <begin position="110"/>
        <end position="129"/>
    </location>
</feature>
<feature type="transmembrane region" description="Helical" evidence="2">
    <location>
        <begin position="179"/>
        <end position="198"/>
    </location>
</feature>
<gene>
    <name evidence="3" type="ORF">S40285_02362</name>
</gene>
<evidence type="ECO:0000313" key="4">
    <source>
        <dbReference type="Proteomes" id="UP000028524"/>
    </source>
</evidence>
<evidence type="ECO:0000313" key="3">
    <source>
        <dbReference type="EMBL" id="KFA65930.1"/>
    </source>
</evidence>
<feature type="transmembrane region" description="Helical" evidence="2">
    <location>
        <begin position="135"/>
        <end position="158"/>
    </location>
</feature>
<feature type="compositionally biased region" description="Pro residues" evidence="1">
    <location>
        <begin position="38"/>
        <end position="55"/>
    </location>
</feature>
<dbReference type="OMA" id="RFGRKWK"/>
<proteinExistence type="predicted"/>
<dbReference type="OrthoDB" id="5279542at2759"/>
<organism evidence="3 4">
    <name type="scientific">Stachybotrys chlorohalonatus (strain IBT 40285)</name>
    <dbReference type="NCBI Taxonomy" id="1283841"/>
    <lineage>
        <taxon>Eukaryota</taxon>
        <taxon>Fungi</taxon>
        <taxon>Dikarya</taxon>
        <taxon>Ascomycota</taxon>
        <taxon>Pezizomycotina</taxon>
        <taxon>Sordariomycetes</taxon>
        <taxon>Hypocreomycetidae</taxon>
        <taxon>Hypocreales</taxon>
        <taxon>Stachybotryaceae</taxon>
        <taxon>Stachybotrys</taxon>
    </lineage>
</organism>
<feature type="region of interest" description="Disordered" evidence="1">
    <location>
        <begin position="288"/>
        <end position="361"/>
    </location>
</feature>
<feature type="compositionally biased region" description="Low complexity" evidence="1">
    <location>
        <begin position="342"/>
        <end position="351"/>
    </location>
</feature>
<keyword evidence="2" id="KW-0472">Membrane</keyword>
<dbReference type="AlphaFoldDB" id="A0A084QPP5"/>
<name>A0A084QPP5_STAC4</name>
<dbReference type="InParanoid" id="A0A084QPP5"/>
<dbReference type="EMBL" id="KL660533">
    <property type="protein sequence ID" value="KFA65930.1"/>
    <property type="molecule type" value="Genomic_DNA"/>
</dbReference>
<dbReference type="Proteomes" id="UP000028524">
    <property type="component" value="Unassembled WGS sequence"/>
</dbReference>
<evidence type="ECO:0000256" key="1">
    <source>
        <dbReference type="SAM" id="MobiDB-lite"/>
    </source>
</evidence>
<feature type="compositionally biased region" description="Low complexity" evidence="1">
    <location>
        <begin position="288"/>
        <end position="322"/>
    </location>
</feature>
<reference evidence="3 4" key="1">
    <citation type="journal article" date="2014" name="BMC Genomics">
        <title>Comparative genome sequencing reveals chemotype-specific gene clusters in the toxigenic black mold Stachybotrys.</title>
        <authorList>
            <person name="Semeiks J."/>
            <person name="Borek D."/>
            <person name="Otwinowski Z."/>
            <person name="Grishin N.V."/>
        </authorList>
    </citation>
    <scope>NUCLEOTIDE SEQUENCE [LARGE SCALE GENOMIC DNA]</scope>
    <source>
        <strain evidence="3 4">IBT 40285</strain>
    </source>
</reference>
<evidence type="ECO:0000256" key="2">
    <source>
        <dbReference type="SAM" id="Phobius"/>
    </source>
</evidence>